<accession>A0ABQ2DMT3</accession>
<dbReference type="Proteomes" id="UP000606115">
    <property type="component" value="Unassembled WGS sequence"/>
</dbReference>
<dbReference type="GeneID" id="303304327"/>
<keyword evidence="2" id="KW-1185">Reference proteome</keyword>
<evidence type="ECO:0000313" key="1">
    <source>
        <dbReference type="EMBL" id="GGJ60952.1"/>
    </source>
</evidence>
<evidence type="ECO:0008006" key="3">
    <source>
        <dbReference type="Google" id="ProtNLM"/>
    </source>
</evidence>
<gene>
    <name evidence="1" type="ORF">GCM10007173_19660</name>
</gene>
<dbReference type="RefSeq" id="WP_188685406.1">
    <property type="nucleotide sequence ID" value="NZ_BMKX01000004.1"/>
</dbReference>
<comment type="caution">
    <text evidence="1">The sequence shown here is derived from an EMBL/GenBank/DDBJ whole genome shotgun (WGS) entry which is preliminary data.</text>
</comment>
<evidence type="ECO:0000313" key="2">
    <source>
        <dbReference type="Proteomes" id="UP000606115"/>
    </source>
</evidence>
<dbReference type="EMBL" id="BMKX01000004">
    <property type="protein sequence ID" value="GGJ60952.1"/>
    <property type="molecule type" value="Genomic_DNA"/>
</dbReference>
<name>A0ABQ2DMT3_9MICC</name>
<organism evidence="1 2">
    <name type="scientific">Glutamicibacter ardleyensis</name>
    <dbReference type="NCBI Taxonomy" id="225894"/>
    <lineage>
        <taxon>Bacteria</taxon>
        <taxon>Bacillati</taxon>
        <taxon>Actinomycetota</taxon>
        <taxon>Actinomycetes</taxon>
        <taxon>Micrococcales</taxon>
        <taxon>Micrococcaceae</taxon>
        <taxon>Glutamicibacter</taxon>
    </lineage>
</organism>
<sequence length="607" mass="67169">MEKIRLTAPVIISSAPTSVEGSVSRVVQHPHQEPVVRGNRRFWVDGSVVLDGTCVRRTADLEFVLPQAAARWPVELIADWWARGAKNPGALYVEDTAESWSACLPDPLGGAVALYLEQPGQVFISTSNVELAKAAEDRGVNMVKDPQFQVERLLLGNGGLTASSYKNVKSIEPFQYLVLKESQVRVQNYKILDEYSSMSLYEVFSTLRNDVLSNVNAIANSGADQVISHLTGGFDSRLVLSAILNLGLHDKIDLFCSGPDGSTDRVIADGLTRRFSLRRTNGAGLTTAPTQNMSERLMGALFASGGITNTGPHGREVSVNVAAMGGGYGEVLRTFYGNRVIHSGGKLDKNLLVSSFMPSARNKNSYVSERAVQEVSAKLMTKFEFLDDCYAGTDFVADAFYTHVRNRYHIGQTSLLWSRIGSRFDPLYSVAGFELSRRTTQSSRMSNIVGFDLMDSMFSDLVSQPFDYDRFNEALRGFRRPPETLGWPAKDNPIDFKNALTPSTTETSPFLQTLSRISAKEPELTPADRRVKTLEANKMGVSFWQIVYKNTGKELLASAYEQTRESQIFDLVDANYVEKLITSNVMTKKQLRDLYSLGGILTWLSFG</sequence>
<reference evidence="2" key="1">
    <citation type="journal article" date="2019" name="Int. J. Syst. Evol. Microbiol.">
        <title>The Global Catalogue of Microorganisms (GCM) 10K type strain sequencing project: providing services to taxonomists for standard genome sequencing and annotation.</title>
        <authorList>
            <consortium name="The Broad Institute Genomics Platform"/>
            <consortium name="The Broad Institute Genome Sequencing Center for Infectious Disease"/>
            <person name="Wu L."/>
            <person name="Ma J."/>
        </authorList>
    </citation>
    <scope>NUCLEOTIDE SEQUENCE [LARGE SCALE GENOMIC DNA]</scope>
    <source>
        <strain evidence="2">CGMCC 1.3685</strain>
    </source>
</reference>
<protein>
    <recommendedName>
        <fullName evidence="3">Asparagine synthetase domain-containing protein</fullName>
    </recommendedName>
</protein>
<proteinExistence type="predicted"/>